<dbReference type="InterPro" id="IPR011606">
    <property type="entry name" value="Brnchd-chn_aa_trnsp_permease"/>
</dbReference>
<dbReference type="NCBIfam" id="TIGR00346">
    <property type="entry name" value="azlC"/>
    <property type="match status" value="1"/>
</dbReference>
<dbReference type="Pfam" id="PF03591">
    <property type="entry name" value="AzlC"/>
    <property type="match status" value="1"/>
</dbReference>
<dbReference type="Proteomes" id="UP000215383">
    <property type="component" value="Chromosome 1"/>
</dbReference>
<feature type="transmembrane region" description="Helical" evidence="8">
    <location>
        <begin position="166"/>
        <end position="184"/>
    </location>
</feature>
<evidence type="ECO:0000256" key="7">
    <source>
        <dbReference type="ARBA" id="ARBA00023136"/>
    </source>
</evidence>
<comment type="subcellular location">
    <subcellularLocation>
        <location evidence="1">Cell membrane</location>
        <topology evidence="1">Multi-pass membrane protein</topology>
    </subcellularLocation>
</comment>
<dbReference type="AlphaFoldDB" id="A0A239TRH1"/>
<dbReference type="EMBL" id="LT906446">
    <property type="protein sequence ID" value="SNV00095.1"/>
    <property type="molecule type" value="Genomic_DNA"/>
</dbReference>
<keyword evidence="4" id="KW-1003">Cell membrane</keyword>
<feature type="transmembrane region" description="Helical" evidence="8">
    <location>
        <begin position="133"/>
        <end position="160"/>
    </location>
</feature>
<evidence type="ECO:0000256" key="4">
    <source>
        <dbReference type="ARBA" id="ARBA00022475"/>
    </source>
</evidence>
<organism evidence="9 10">
    <name type="scientific">Megamonas hypermegale</name>
    <dbReference type="NCBI Taxonomy" id="158847"/>
    <lineage>
        <taxon>Bacteria</taxon>
        <taxon>Bacillati</taxon>
        <taxon>Bacillota</taxon>
        <taxon>Negativicutes</taxon>
        <taxon>Selenomonadales</taxon>
        <taxon>Selenomonadaceae</taxon>
        <taxon>Megamonas</taxon>
    </lineage>
</organism>
<evidence type="ECO:0000256" key="6">
    <source>
        <dbReference type="ARBA" id="ARBA00022989"/>
    </source>
</evidence>
<gene>
    <name evidence="9" type="primary">ygaZ_1</name>
    <name evidence="9" type="ORF">SAMEA4364220_01252</name>
</gene>
<feature type="transmembrane region" description="Helical" evidence="8">
    <location>
        <begin position="12"/>
        <end position="36"/>
    </location>
</feature>
<keyword evidence="7 8" id="KW-0472">Membrane</keyword>
<dbReference type="InterPro" id="IPR004471">
    <property type="entry name" value="Brnchd-chn_aa_trnsp_AzlC"/>
</dbReference>
<keyword evidence="6 8" id="KW-1133">Transmembrane helix</keyword>
<proteinExistence type="inferred from homology"/>
<feature type="transmembrane region" description="Helical" evidence="8">
    <location>
        <begin position="48"/>
        <end position="71"/>
    </location>
</feature>
<dbReference type="PANTHER" id="PTHR34979:SF1">
    <property type="entry name" value="INNER MEMBRANE PROTEIN YGAZ"/>
    <property type="match status" value="1"/>
</dbReference>
<dbReference type="RefSeq" id="WP_081654860.1">
    <property type="nucleotide sequence ID" value="NZ_LT906446.1"/>
</dbReference>
<name>A0A239TRH1_9FIRM</name>
<evidence type="ECO:0000313" key="10">
    <source>
        <dbReference type="Proteomes" id="UP000215383"/>
    </source>
</evidence>
<keyword evidence="10" id="KW-1185">Reference proteome</keyword>
<evidence type="ECO:0000256" key="3">
    <source>
        <dbReference type="ARBA" id="ARBA00022448"/>
    </source>
</evidence>
<keyword evidence="5 8" id="KW-0812">Transmembrane</keyword>
<dbReference type="PANTHER" id="PTHR34979">
    <property type="entry name" value="INNER MEMBRANE PROTEIN YGAZ"/>
    <property type="match status" value="1"/>
</dbReference>
<sequence>MENKFSIIRKAFIAAFPHTVPILAGFLFLGMAYGIYMNVSGFSFWYPMLMSLTIFAGSVEFVTVSLLLSAFNPVQALLMTLMINARHLFYGISMLEKYRHTGWKKIYLIFGMCDESFSINYTARIPKDIDRGWFMFAVTVFNHMYWVVGATLGGIFGSLIHFNTEGLEFVMTAMFVVIFLEQWLHEKNHISSILGILISVICLCIFGADNFIIPSMLIILATLTLLRSSLKKGHLVNEFFRTDNNYCYGSIGNSFDAFYTIYFISYREIYT</sequence>
<keyword evidence="3" id="KW-0813">Transport</keyword>
<protein>
    <submittedName>
        <fullName evidence="9">Inner membrane protein YgaZ</fullName>
    </submittedName>
</protein>
<comment type="similarity">
    <text evidence="2">Belongs to the AzlC family.</text>
</comment>
<evidence type="ECO:0000256" key="2">
    <source>
        <dbReference type="ARBA" id="ARBA00010735"/>
    </source>
</evidence>
<evidence type="ECO:0000256" key="5">
    <source>
        <dbReference type="ARBA" id="ARBA00022692"/>
    </source>
</evidence>
<evidence type="ECO:0000256" key="1">
    <source>
        <dbReference type="ARBA" id="ARBA00004651"/>
    </source>
</evidence>
<dbReference type="GO" id="GO:0005886">
    <property type="term" value="C:plasma membrane"/>
    <property type="evidence" value="ECO:0007669"/>
    <property type="project" value="UniProtKB-SubCell"/>
</dbReference>
<dbReference type="GO" id="GO:1903785">
    <property type="term" value="P:L-valine transmembrane transport"/>
    <property type="evidence" value="ECO:0007669"/>
    <property type="project" value="TreeGrafter"/>
</dbReference>
<evidence type="ECO:0000313" key="9">
    <source>
        <dbReference type="EMBL" id="SNV00095.1"/>
    </source>
</evidence>
<accession>A0A239TRH1</accession>
<feature type="transmembrane region" description="Helical" evidence="8">
    <location>
        <begin position="196"/>
        <end position="226"/>
    </location>
</feature>
<reference evidence="9 10" key="1">
    <citation type="submission" date="2017-06" db="EMBL/GenBank/DDBJ databases">
        <authorList>
            <consortium name="Pathogen Informatics"/>
        </authorList>
    </citation>
    <scope>NUCLEOTIDE SEQUENCE [LARGE SCALE GENOMIC DNA]</scope>
    <source>
        <strain evidence="9 10">NCTC10570</strain>
    </source>
</reference>
<dbReference type="GeneID" id="78507256"/>
<evidence type="ECO:0000256" key="8">
    <source>
        <dbReference type="SAM" id="Phobius"/>
    </source>
</evidence>
<dbReference type="eggNOG" id="COG1296">
    <property type="taxonomic scope" value="Bacteria"/>
</dbReference>